<evidence type="ECO:0000313" key="4">
    <source>
        <dbReference type="Proteomes" id="UP000266841"/>
    </source>
</evidence>
<dbReference type="Pfam" id="PF02493">
    <property type="entry name" value="MORN"/>
    <property type="match status" value="3"/>
</dbReference>
<reference evidence="3 4" key="1">
    <citation type="journal article" date="2012" name="Genome Biol.">
        <title>Genome and low-iron response of an oceanic diatom adapted to chronic iron limitation.</title>
        <authorList>
            <person name="Lommer M."/>
            <person name="Specht M."/>
            <person name="Roy A.S."/>
            <person name="Kraemer L."/>
            <person name="Andreson R."/>
            <person name="Gutowska M.A."/>
            <person name="Wolf J."/>
            <person name="Bergner S.V."/>
            <person name="Schilhabel M.B."/>
            <person name="Klostermeier U.C."/>
            <person name="Beiko R.G."/>
            <person name="Rosenstiel P."/>
            <person name="Hippler M."/>
            <person name="Laroche J."/>
        </authorList>
    </citation>
    <scope>NUCLEOTIDE SEQUENCE [LARGE SCALE GENOMIC DNA]</scope>
    <source>
        <strain evidence="3 4">CCMP1005</strain>
    </source>
</reference>
<dbReference type="PANTHER" id="PTHR23084:SF263">
    <property type="entry name" value="MORN REPEAT-CONTAINING PROTEIN 1"/>
    <property type="match status" value="1"/>
</dbReference>
<dbReference type="PANTHER" id="PTHR23084">
    <property type="entry name" value="PHOSPHATIDYLINOSITOL-4-PHOSPHATE 5-KINASE RELATED"/>
    <property type="match status" value="1"/>
</dbReference>
<feature type="region of interest" description="Disordered" evidence="2">
    <location>
        <begin position="1"/>
        <end position="48"/>
    </location>
</feature>
<comment type="caution">
    <text evidence="3">The sequence shown here is derived from an EMBL/GenBank/DDBJ whole genome shotgun (WGS) entry which is preliminary data.</text>
</comment>
<protein>
    <recommendedName>
        <fullName evidence="5">MORN repeat-containing protein 5</fullName>
    </recommendedName>
</protein>
<sequence length="227" mass="24425">MDGHPPQQSSDDTPPPDCLDEDAPAATDASSTARTAPRRARKAPAVPVAAKASGTLPMTVLTVMRFVPERATFNDVGHVRQEPPRQRQKVQWSYVDGSTYVGEALDGKRDGQGTLIHHGGVWNGVFKNGKFDEGTATNVKWGDDCRYTGMAKNMKVAFLKDGYTYTGQMAGGDLNGTGTVTSADGDVYEGVFVDGFLNGRGKITHYDGGELKGTFAFMQERPKMSSV</sequence>
<organism evidence="3 4">
    <name type="scientific">Thalassiosira oceanica</name>
    <name type="common">Marine diatom</name>
    <dbReference type="NCBI Taxonomy" id="159749"/>
    <lineage>
        <taxon>Eukaryota</taxon>
        <taxon>Sar</taxon>
        <taxon>Stramenopiles</taxon>
        <taxon>Ochrophyta</taxon>
        <taxon>Bacillariophyta</taxon>
        <taxon>Coscinodiscophyceae</taxon>
        <taxon>Thalassiosirophycidae</taxon>
        <taxon>Thalassiosirales</taxon>
        <taxon>Thalassiosiraceae</taxon>
        <taxon>Thalassiosira</taxon>
    </lineage>
</organism>
<dbReference type="SUPFAM" id="SSF82185">
    <property type="entry name" value="Histone H3 K4-specific methyltransferase SET7/9 N-terminal domain"/>
    <property type="match status" value="2"/>
</dbReference>
<feature type="compositionally biased region" description="Low complexity" evidence="2">
    <location>
        <begin position="1"/>
        <end position="12"/>
    </location>
</feature>
<proteinExistence type="predicted"/>
<keyword evidence="4" id="KW-1185">Reference proteome</keyword>
<evidence type="ECO:0000256" key="2">
    <source>
        <dbReference type="SAM" id="MobiDB-lite"/>
    </source>
</evidence>
<dbReference type="Gene3D" id="2.20.110.10">
    <property type="entry name" value="Histone H3 K4-specific methyltransferase SET7/9 N-terminal domain"/>
    <property type="match status" value="2"/>
</dbReference>
<name>K0T1X4_THAOC</name>
<evidence type="ECO:0000313" key="3">
    <source>
        <dbReference type="EMBL" id="EJK71760.1"/>
    </source>
</evidence>
<dbReference type="OrthoDB" id="270720at2759"/>
<feature type="compositionally biased region" description="Low complexity" evidence="2">
    <location>
        <begin position="24"/>
        <end position="35"/>
    </location>
</feature>
<gene>
    <name evidence="3" type="ORF">THAOC_06769</name>
</gene>
<dbReference type="AlphaFoldDB" id="K0T1X4"/>
<keyword evidence="1" id="KW-0677">Repeat</keyword>
<dbReference type="Proteomes" id="UP000266841">
    <property type="component" value="Unassembled WGS sequence"/>
</dbReference>
<evidence type="ECO:0000256" key="1">
    <source>
        <dbReference type="ARBA" id="ARBA00022737"/>
    </source>
</evidence>
<dbReference type="EMBL" id="AGNL01006823">
    <property type="protein sequence ID" value="EJK71760.1"/>
    <property type="molecule type" value="Genomic_DNA"/>
</dbReference>
<evidence type="ECO:0008006" key="5">
    <source>
        <dbReference type="Google" id="ProtNLM"/>
    </source>
</evidence>
<accession>K0T1X4</accession>
<dbReference type="InterPro" id="IPR003409">
    <property type="entry name" value="MORN"/>
</dbReference>